<dbReference type="PANTHER" id="PTHR41259">
    <property type="entry name" value="DOUBLE-STRAND BREAK REPAIR RAD50 ATPASE, PUTATIVE-RELATED"/>
    <property type="match status" value="1"/>
</dbReference>
<feature type="coiled-coil region" evidence="1">
    <location>
        <begin position="561"/>
        <end position="660"/>
    </location>
</feature>
<dbReference type="Pfam" id="PF13175">
    <property type="entry name" value="AAA_15"/>
    <property type="match status" value="1"/>
</dbReference>
<evidence type="ECO:0000259" key="3">
    <source>
        <dbReference type="Pfam" id="PF13175"/>
    </source>
</evidence>
<gene>
    <name evidence="4" type="ORF">I6H47_09320</name>
</gene>
<dbReference type="RefSeq" id="WP_198498295.1">
    <property type="nucleotide sequence ID" value="NZ_CP065989.1"/>
</dbReference>
<sequence length="880" mass="93809">MRLHSIRLQNYRGITDATVEFSAGVTIVEGPNEVGKSSIHEAITHLREDKASSKKASIKDLQPIGVDAGPEVELHLTSGDIEMTYAKRWLRGPSTTLSILRPHPEQLSGDEAHERFAAILADTVDVDLLVALDVAQGESLAQAPMAQISALQSALGETGVEVADHDAFLERVDVEYAKHFTKSGRPTGEYGELQKAVPLAAEALASLVDRSENLDALVDRHARATARLESVRDGLARALSEREDADAAFAAVAELRTAVDAAEERTEAARREAALAADAVERRTTLLAEATAAETAVETAQTAASDLESSHAQRDAAFEAAQQLLGERRTALDDARERTKRASRDVARARARGEVTSLRARLDEIRTLEDTRNRARAVVGSIAVTTADVDRLVGLDTEVRIASGAKRSAAAQVRVTRLGETPIAVDGADIAAEETGEVAVVDDVRIAITGIADITVSPGASPVDLDRAVTTAERALTAEMERLGVESLDQAREQANRRADAEAVVTETTATLTALLGRDKRDDLDAKLARAEALIAGDGSAEDAQAESAREERTAEDAASVDELEEIVAEADAAADAAQTAVTEAEADLERTRAVRDESRVDTVRAQTTLQEARTQSERLQAAVAAAQADHSDESLAAALDAARARAEEAEAALGKARAAYEAADPETLEARRDNARKVVADNEAQQTADRQEVDQLTALIDDRLSEGIFEKVGAARETLETAEARLARVERSAQAIALLRSTVYAHKAEAQRKYVAPFKEQIERLGRMVFGPTFAVEVSEDLEIASRTLDGTTVPFDSLSGGTKEQLSLIGRLAVAALVDPQTGAPVILDDAFGFADPKRLAALNVILGRIGETAQVVLLTCQPDRFARVGGASRVSLG</sequence>
<dbReference type="SUPFAM" id="SSF52540">
    <property type="entry name" value="P-loop containing nucleoside triphosphate hydrolases"/>
    <property type="match status" value="1"/>
</dbReference>
<evidence type="ECO:0000313" key="4">
    <source>
        <dbReference type="EMBL" id="QQB13068.1"/>
    </source>
</evidence>
<evidence type="ECO:0000313" key="5">
    <source>
        <dbReference type="Proteomes" id="UP000595374"/>
    </source>
</evidence>
<dbReference type="PANTHER" id="PTHR41259:SF1">
    <property type="entry name" value="DOUBLE-STRAND BREAK REPAIR RAD50 ATPASE, PUTATIVE-RELATED"/>
    <property type="match status" value="1"/>
</dbReference>
<dbReference type="Proteomes" id="UP000595374">
    <property type="component" value="Chromosome"/>
</dbReference>
<evidence type="ECO:0000256" key="1">
    <source>
        <dbReference type="SAM" id="Coils"/>
    </source>
</evidence>
<feature type="coiled-coil region" evidence="1">
    <location>
        <begin position="245"/>
        <end position="279"/>
    </location>
</feature>
<name>A0A7T3ZWR1_9MICO</name>
<accession>A0A7T3ZWR1</accession>
<dbReference type="Gene3D" id="3.40.50.300">
    <property type="entry name" value="P-loop containing nucleotide triphosphate hydrolases"/>
    <property type="match status" value="2"/>
</dbReference>
<dbReference type="AlphaFoldDB" id="A0A7T3ZWR1"/>
<feature type="region of interest" description="Disordered" evidence="2">
    <location>
        <begin position="537"/>
        <end position="557"/>
    </location>
</feature>
<reference evidence="4 5" key="1">
    <citation type="submission" date="2020-12" db="EMBL/GenBank/DDBJ databases">
        <title>FDA dAtabase for Regulatory Grade micrObial Sequences (FDA-ARGOS): Supporting development and validation of Infectious Disease Dx tests.</title>
        <authorList>
            <person name="Sproer C."/>
            <person name="Gronow S."/>
            <person name="Severitt S."/>
            <person name="Schroder I."/>
            <person name="Tallon L."/>
            <person name="Sadzewicz L."/>
            <person name="Zhao X."/>
            <person name="Boylan J."/>
            <person name="Ott S."/>
            <person name="Bowen H."/>
            <person name="Vavikolanu K."/>
            <person name="Mehta A."/>
            <person name="Aluvathingal J."/>
            <person name="Nadendla S."/>
            <person name="Lowell S."/>
            <person name="Myers T."/>
            <person name="Yan Y."/>
            <person name="Sichtig H."/>
        </authorList>
    </citation>
    <scope>NUCLEOTIDE SEQUENCE [LARGE SCALE GENOMIC DNA]</scope>
    <source>
        <strain evidence="4 5">FDAARGOS_990</strain>
    </source>
</reference>
<keyword evidence="1" id="KW-0175">Coiled coil</keyword>
<proteinExistence type="predicted"/>
<evidence type="ECO:0000256" key="2">
    <source>
        <dbReference type="SAM" id="MobiDB-lite"/>
    </source>
</evidence>
<feature type="domain" description="Endonuclease GajA/Old nuclease/RecF-like AAA" evidence="3">
    <location>
        <begin position="1"/>
        <end position="55"/>
    </location>
</feature>
<dbReference type="InterPro" id="IPR041685">
    <property type="entry name" value="AAA_GajA/Old/RecF-like"/>
</dbReference>
<organism evidence="4 5">
    <name type="scientific">Brevibacterium casei</name>
    <dbReference type="NCBI Taxonomy" id="33889"/>
    <lineage>
        <taxon>Bacteria</taxon>
        <taxon>Bacillati</taxon>
        <taxon>Actinomycetota</taxon>
        <taxon>Actinomycetes</taxon>
        <taxon>Micrococcales</taxon>
        <taxon>Brevibacteriaceae</taxon>
        <taxon>Brevibacterium</taxon>
    </lineage>
</organism>
<dbReference type="EMBL" id="CP065989">
    <property type="protein sequence ID" value="QQB13068.1"/>
    <property type="molecule type" value="Genomic_DNA"/>
</dbReference>
<protein>
    <submittedName>
        <fullName evidence="4">AAA family ATPase</fullName>
    </submittedName>
</protein>
<dbReference type="InterPro" id="IPR027417">
    <property type="entry name" value="P-loop_NTPase"/>
</dbReference>